<feature type="transmembrane region" description="Helical" evidence="6">
    <location>
        <begin position="146"/>
        <end position="170"/>
    </location>
</feature>
<dbReference type="GO" id="GO:1902600">
    <property type="term" value="P:proton transmembrane transport"/>
    <property type="evidence" value="ECO:0007669"/>
    <property type="project" value="InterPro"/>
</dbReference>
<keyword evidence="4 6" id="KW-0472">Membrane</keyword>
<feature type="region of interest" description="Disordered" evidence="5">
    <location>
        <begin position="379"/>
        <end position="402"/>
    </location>
</feature>
<dbReference type="EMBL" id="POQS01000005">
    <property type="protein sequence ID" value="PND32383.1"/>
    <property type="molecule type" value="Genomic_DNA"/>
</dbReference>
<dbReference type="GO" id="GO:0005886">
    <property type="term" value="C:plasma membrane"/>
    <property type="evidence" value="ECO:0007669"/>
    <property type="project" value="TreeGrafter"/>
</dbReference>
<reference evidence="8 9" key="1">
    <citation type="submission" date="2018-01" db="EMBL/GenBank/DDBJ databases">
        <title>The draft genome of an aniline degradation strain ANB-1.</title>
        <authorList>
            <person name="Zhang L."/>
            <person name="Jiang J."/>
        </authorList>
    </citation>
    <scope>NUCLEOTIDE SEQUENCE [LARGE SCALE GENOMIC DNA]</scope>
    <source>
        <strain evidence="8 9">ANB-1</strain>
    </source>
</reference>
<evidence type="ECO:0000256" key="4">
    <source>
        <dbReference type="ARBA" id="ARBA00023136"/>
    </source>
</evidence>
<evidence type="ECO:0000313" key="8">
    <source>
        <dbReference type="EMBL" id="PND32383.1"/>
    </source>
</evidence>
<comment type="caution">
    <text evidence="8">The sequence shown here is derived from an EMBL/GenBank/DDBJ whole genome shotgun (WGS) entry which is preliminary data.</text>
</comment>
<gene>
    <name evidence="8" type="ORF">C1I89_19630</name>
</gene>
<feature type="transmembrane region" description="Helical" evidence="6">
    <location>
        <begin position="260"/>
        <end position="277"/>
    </location>
</feature>
<proteinExistence type="predicted"/>
<dbReference type="InterPro" id="IPR006153">
    <property type="entry name" value="Cation/H_exchanger_TM"/>
</dbReference>
<dbReference type="PANTHER" id="PTHR46157">
    <property type="entry name" value="K(+) EFFLUX ANTIPORTER 3, CHLOROPLASTIC"/>
    <property type="match status" value="1"/>
</dbReference>
<feature type="transmembrane region" description="Helical" evidence="6">
    <location>
        <begin position="81"/>
        <end position="104"/>
    </location>
</feature>
<dbReference type="InterPro" id="IPR038770">
    <property type="entry name" value="Na+/solute_symporter_sf"/>
</dbReference>
<comment type="subcellular location">
    <subcellularLocation>
        <location evidence="1">Membrane</location>
        <topology evidence="1">Multi-pass membrane protein</topology>
    </subcellularLocation>
</comment>
<feature type="transmembrane region" description="Helical" evidence="6">
    <location>
        <begin position="182"/>
        <end position="202"/>
    </location>
</feature>
<evidence type="ECO:0000259" key="7">
    <source>
        <dbReference type="Pfam" id="PF00999"/>
    </source>
</evidence>
<dbReference type="RefSeq" id="WP_102774547.1">
    <property type="nucleotide sequence ID" value="NZ_POQS01000005.1"/>
</dbReference>
<dbReference type="PANTHER" id="PTHR46157:SF4">
    <property type="entry name" value="K(+) EFFLUX ANTIPORTER 3, CHLOROPLASTIC"/>
    <property type="match status" value="1"/>
</dbReference>
<evidence type="ECO:0000256" key="3">
    <source>
        <dbReference type="ARBA" id="ARBA00022989"/>
    </source>
</evidence>
<accession>A0A2N8KG09</accession>
<name>A0A2N8KG09_9BURK</name>
<keyword evidence="3 6" id="KW-1133">Transmembrane helix</keyword>
<feature type="transmembrane region" description="Helical" evidence="6">
    <location>
        <begin position="110"/>
        <end position="134"/>
    </location>
</feature>
<sequence length="402" mass="42616">MDLILILLLAAVLCVPITQQLGLGAIPGYLIAGILVGPSCLKLVTNVDTMIGVSQWGVVMMLFIIGLELSPRRLWAMRNEVFVLGSLQMLVCGLLLGVVFGAALRHLAGMSWQAAVLCGLSLALSSTAVALRLLEERGLTRMPLGRSALGVLLFQDMAAIPMLVAAGLMGSDGSSAPSFKEALIAVAVVAAAHHLRLLGWAARAQLNELFTAAALLMVVGAAQLFDYAGLSAGLGGFLAGVLMAESRYRDELEKAIDPFKGLLLGLFFVAIGMSVNLKVVQHHWLFIVVGVTALLLVKGAVLYGFARFLGLPRYHRLLFAVALAQGGEFSFAIFNEAWDNHLVDLEQRDVLSVVVAISMGVVPVLIKLLERIPENRGGMAELPAVQPPADEAGTPRDPPSAA</sequence>
<dbReference type="GO" id="GO:0015297">
    <property type="term" value="F:antiporter activity"/>
    <property type="evidence" value="ECO:0007669"/>
    <property type="project" value="InterPro"/>
</dbReference>
<feature type="domain" description="Cation/H+ exchanger transmembrane" evidence="7">
    <location>
        <begin position="10"/>
        <end position="367"/>
    </location>
</feature>
<dbReference type="Proteomes" id="UP000235994">
    <property type="component" value="Unassembled WGS sequence"/>
</dbReference>
<dbReference type="Gene3D" id="1.20.1530.20">
    <property type="match status" value="1"/>
</dbReference>
<evidence type="ECO:0000256" key="2">
    <source>
        <dbReference type="ARBA" id="ARBA00022692"/>
    </source>
</evidence>
<evidence type="ECO:0000313" key="9">
    <source>
        <dbReference type="Proteomes" id="UP000235994"/>
    </source>
</evidence>
<evidence type="ECO:0000256" key="6">
    <source>
        <dbReference type="SAM" id="Phobius"/>
    </source>
</evidence>
<feature type="transmembrane region" description="Helical" evidence="6">
    <location>
        <begin position="209"/>
        <end position="225"/>
    </location>
</feature>
<keyword evidence="2 6" id="KW-0812">Transmembrane</keyword>
<dbReference type="Pfam" id="PF00999">
    <property type="entry name" value="Na_H_Exchanger"/>
    <property type="match status" value="1"/>
</dbReference>
<evidence type="ECO:0000256" key="5">
    <source>
        <dbReference type="SAM" id="MobiDB-lite"/>
    </source>
</evidence>
<feature type="transmembrane region" description="Helical" evidence="6">
    <location>
        <begin position="283"/>
        <end position="305"/>
    </location>
</feature>
<protein>
    <submittedName>
        <fullName evidence="8">Transporter</fullName>
    </submittedName>
</protein>
<evidence type="ECO:0000256" key="1">
    <source>
        <dbReference type="ARBA" id="ARBA00004141"/>
    </source>
</evidence>
<dbReference type="AlphaFoldDB" id="A0A2N8KG09"/>
<keyword evidence="9" id="KW-1185">Reference proteome</keyword>
<organism evidence="8 9">
    <name type="scientific">Achromobacter pulmonis</name>
    <dbReference type="NCBI Taxonomy" id="1389932"/>
    <lineage>
        <taxon>Bacteria</taxon>
        <taxon>Pseudomonadati</taxon>
        <taxon>Pseudomonadota</taxon>
        <taxon>Betaproteobacteria</taxon>
        <taxon>Burkholderiales</taxon>
        <taxon>Alcaligenaceae</taxon>
        <taxon>Achromobacter</taxon>
    </lineage>
</organism>
<feature type="transmembrane region" description="Helical" evidence="6">
    <location>
        <begin position="51"/>
        <end position="69"/>
    </location>
</feature>
<feature type="transmembrane region" description="Helical" evidence="6">
    <location>
        <begin position="350"/>
        <end position="369"/>
    </location>
</feature>